<name>A0ABR5CLW0_9HYPH</name>
<dbReference type="EMBL" id="JWJH01000025">
    <property type="protein sequence ID" value="KJF65694.1"/>
    <property type="molecule type" value="Genomic_DNA"/>
</dbReference>
<accession>A0ABR5CLW0</accession>
<organism evidence="1 2">
    <name type="scientific">Rhizobium nepotum 39/7</name>
    <dbReference type="NCBI Taxonomy" id="1368418"/>
    <lineage>
        <taxon>Bacteria</taxon>
        <taxon>Pseudomonadati</taxon>
        <taxon>Pseudomonadota</taxon>
        <taxon>Alphaproteobacteria</taxon>
        <taxon>Hyphomicrobiales</taxon>
        <taxon>Rhizobiaceae</taxon>
        <taxon>Rhizobium/Agrobacterium group</taxon>
        <taxon>Rhizobium</taxon>
    </lineage>
</organism>
<dbReference type="Proteomes" id="UP000052068">
    <property type="component" value="Unassembled WGS sequence"/>
</dbReference>
<proteinExistence type="predicted"/>
<comment type="caution">
    <text evidence="1">The sequence shown here is derived from an EMBL/GenBank/DDBJ whole genome shotgun (WGS) entry which is preliminary data.</text>
</comment>
<keyword evidence="2" id="KW-1185">Reference proteome</keyword>
<gene>
    <name evidence="1" type="ORF">RS75_21520</name>
</gene>
<reference evidence="1 2" key="1">
    <citation type="submission" date="2015-03" db="EMBL/GenBank/DDBJ databases">
        <title>Draft Genome Sequences of Agrobacterium nepotum Strain 39/7T (= CFBP 7436T = LMG 26435T) and Agrobacterium sp. Strain KFB 330 (= CFBP 8308 = LMG 28674).</title>
        <authorList>
            <person name="Kuzmanovic N."/>
            <person name="Pulawska J."/>
            <person name="Obradovic A."/>
        </authorList>
    </citation>
    <scope>NUCLEOTIDE SEQUENCE [LARGE SCALE GENOMIC DNA]</scope>
    <source>
        <strain evidence="1 2">39/7</strain>
    </source>
</reference>
<evidence type="ECO:0000313" key="2">
    <source>
        <dbReference type="Proteomes" id="UP000052068"/>
    </source>
</evidence>
<feature type="non-terminal residue" evidence="1">
    <location>
        <position position="333"/>
    </location>
</feature>
<sequence>MRVRILAIETTRHYHHQHPTGLAAARQQLDELEAIQQRRWAAHEDEPPPGAIGNFANRKYPKIHASAGLRQLIAETCEASTLIARRRVAVLEAGLPLQQDDWIRLVVETISNKRGVMLTAFFRDALQRKLGKDIDGQECLVPYRGELSRAVMSHIRVLREWKARRAADGDPLVQPKLGQEIWISSNDPKPPPPPLTLTQLRAKRLQEDFIAFLDRDRTIRELGADRPSHPPRFTEMLEQCNETLLLAEDARKLLRAAGDLSEPVPTHFGWALGADADRYVWFIVQFNGPQGPVVKMHVEHRDIPARAWIAPEKAVREWEAFRCQSALNIHPFY</sequence>
<protein>
    <submittedName>
        <fullName evidence="1">Uncharacterized protein</fullName>
    </submittedName>
</protein>
<evidence type="ECO:0000313" key="1">
    <source>
        <dbReference type="EMBL" id="KJF65694.1"/>
    </source>
</evidence>
<dbReference type="RefSeq" id="WP_045024307.1">
    <property type="nucleotide sequence ID" value="NZ_JWJH01000025.1"/>
</dbReference>